<dbReference type="Pfam" id="PF11185">
    <property type="entry name" value="DUF2971"/>
    <property type="match status" value="1"/>
</dbReference>
<reference evidence="1" key="2">
    <citation type="journal article" date="2024" name="Antonie Van Leeuwenhoek">
        <title>Roseihalotalea indica gen. nov., sp. nov., a halophilic Bacteroidetes from mesopelagic Southwest Indian Ocean with higher carbohydrate metabolic potential.</title>
        <authorList>
            <person name="Chen B."/>
            <person name="Zhang M."/>
            <person name="Lin D."/>
            <person name="Ye J."/>
            <person name="Tang K."/>
        </authorList>
    </citation>
    <scope>NUCLEOTIDE SEQUENCE</scope>
    <source>
        <strain evidence="1">TK19036</strain>
    </source>
</reference>
<gene>
    <name evidence="1" type="ORF">K4G66_04875</name>
</gene>
<dbReference type="InterPro" id="IPR021352">
    <property type="entry name" value="DUF2971"/>
</dbReference>
<sequence length="283" mass="33319">MILYHYTTGQGVFGIFDKSELFCSNINFLNDPSEESYFKELLKDTFANSTKCKNIYETLYSESYQGSIVNPFDIFILSFSKNQDSLSMWNYYAKGNGYNIGLDIDKIIEANENENIVIQNVKLEYNKSEQIKAITNFLLSFEEQYDTFLAWEEEKNKAKQLNDEPKYHELNHEQGHIIERFNDEIYKLKIRFKHHAYEREEEVRLIISEDESKQNTTRFRVSENGVFVKFFPLKINLESSVKSLKAHPFCGDLHLDGLKKFVSSKIRNNDLEISRSKIPFRIV</sequence>
<reference evidence="1" key="1">
    <citation type="journal article" date="2023" name="Comput. Struct. Biotechnol. J.">
        <title>Discovery of a novel marine Bacteroidetes with a rich repertoire of carbohydrate-active enzymes.</title>
        <authorList>
            <person name="Chen B."/>
            <person name="Liu G."/>
            <person name="Chen Q."/>
            <person name="Wang H."/>
            <person name="Liu L."/>
            <person name="Tang K."/>
        </authorList>
    </citation>
    <scope>NUCLEOTIDE SEQUENCE</scope>
    <source>
        <strain evidence="1">TK19036</strain>
    </source>
</reference>
<protein>
    <submittedName>
        <fullName evidence="1">DUF2971 domain-containing protein</fullName>
    </submittedName>
</protein>
<organism evidence="1">
    <name type="scientific">Roseihalotalea indica</name>
    <dbReference type="NCBI Taxonomy" id="2867963"/>
    <lineage>
        <taxon>Bacteria</taxon>
        <taxon>Pseudomonadati</taxon>
        <taxon>Bacteroidota</taxon>
        <taxon>Cytophagia</taxon>
        <taxon>Cytophagales</taxon>
        <taxon>Catalimonadaceae</taxon>
        <taxon>Roseihalotalea</taxon>
    </lineage>
</organism>
<name>A0AA49GSK7_9BACT</name>
<dbReference type="EMBL" id="CP120682">
    <property type="protein sequence ID" value="WKN38040.1"/>
    <property type="molecule type" value="Genomic_DNA"/>
</dbReference>
<dbReference type="AlphaFoldDB" id="A0AA49GSK7"/>
<proteinExistence type="predicted"/>
<evidence type="ECO:0000313" key="1">
    <source>
        <dbReference type="EMBL" id="WKN38040.1"/>
    </source>
</evidence>
<accession>A0AA49GSK7</accession>